<dbReference type="Pfam" id="PF07511">
    <property type="entry name" value="DUF1525"/>
    <property type="match status" value="1"/>
</dbReference>
<evidence type="ECO:0000313" key="3">
    <source>
        <dbReference type="Proteomes" id="UP000183983"/>
    </source>
</evidence>
<organism evidence="2 3">
    <name type="scientific">Pseudomonas asturiensis</name>
    <dbReference type="NCBI Taxonomy" id="1190415"/>
    <lineage>
        <taxon>Bacteria</taxon>
        <taxon>Pseudomonadati</taxon>
        <taxon>Pseudomonadota</taxon>
        <taxon>Gammaproteobacteria</taxon>
        <taxon>Pseudomonadales</taxon>
        <taxon>Pseudomonadaceae</taxon>
        <taxon>Pseudomonas</taxon>
    </lineage>
</organism>
<dbReference type="OrthoDB" id="8448784at2"/>
<reference evidence="2 3" key="1">
    <citation type="submission" date="2016-11" db="EMBL/GenBank/DDBJ databases">
        <authorList>
            <person name="Jaros S."/>
            <person name="Januszkiewicz K."/>
            <person name="Wedrychowicz H."/>
        </authorList>
    </citation>
    <scope>NUCLEOTIDE SEQUENCE [LARGE SCALE GENOMIC DNA]</scope>
    <source>
        <strain evidence="2 3">LMG 26898</strain>
    </source>
</reference>
<sequence>MPPYLSFLNPRSCLALFTVTAITVPTLVNAETWVVTDRSHPIQVPAGVRLILLDDSERLETKLSEGLPADPLKATAAIQQRLRTADAQRLQQDLVTAQQNLVDAWSTGITKIPAVVVDRKFVVYGESNVAVALGLIKSRQGEQQ</sequence>
<gene>
    <name evidence="2" type="ORF">SAMN05216593_109174</name>
</gene>
<feature type="signal peptide" evidence="1">
    <location>
        <begin position="1"/>
        <end position="30"/>
    </location>
</feature>
<name>A0A1M7PCN1_9PSED</name>
<feature type="chain" id="PRO_5013133680" evidence="1">
    <location>
        <begin position="31"/>
        <end position="144"/>
    </location>
</feature>
<proteinExistence type="predicted"/>
<dbReference type="Proteomes" id="UP000183983">
    <property type="component" value="Unassembled WGS sequence"/>
</dbReference>
<keyword evidence="1" id="KW-0732">Signal</keyword>
<dbReference type="STRING" id="1190415.SAMN05216593_109174"/>
<dbReference type="InterPro" id="IPR011090">
    <property type="entry name" value="Integr_conj_element_PFL4709"/>
</dbReference>
<dbReference type="NCBIfam" id="TIGR03757">
    <property type="entry name" value="conj_TIGR03757"/>
    <property type="match status" value="1"/>
</dbReference>
<accession>A0A1M7PCN1</accession>
<dbReference type="AlphaFoldDB" id="A0A1M7PCN1"/>
<protein>
    <submittedName>
        <fullName evidence="2">Integrating conjugative element protein, PFL_4709 family</fullName>
    </submittedName>
</protein>
<dbReference type="RefSeq" id="WP_073168828.1">
    <property type="nucleotide sequence ID" value="NZ_FRDA01000009.1"/>
</dbReference>
<dbReference type="EMBL" id="FRDA01000009">
    <property type="protein sequence ID" value="SHN14333.1"/>
    <property type="molecule type" value="Genomic_DNA"/>
</dbReference>
<evidence type="ECO:0000256" key="1">
    <source>
        <dbReference type="SAM" id="SignalP"/>
    </source>
</evidence>
<evidence type="ECO:0000313" key="2">
    <source>
        <dbReference type="EMBL" id="SHN14333.1"/>
    </source>
</evidence>